<keyword evidence="1" id="KW-0472">Membrane</keyword>
<keyword evidence="3" id="KW-1185">Reference proteome</keyword>
<sequence>MFDRNMREAYQKVQPSAGLRNRVLQLETEYGRPKTRRIASRRLLVSAACFAILLGTAGLLFRGNPSIRVWSGGTPLSEKPAVVQTVGQGPGKVRAEAFIMPANAQAEVLLLLEIDSGSAEIHADQGILFLEEAFAEDAAASLKISGKTAVYWKLPEPAAGQIPRLYISARGQHAVVTVEKTEDGYAAILQEE</sequence>
<proteinExistence type="predicted"/>
<evidence type="ECO:0000256" key="1">
    <source>
        <dbReference type="SAM" id="Phobius"/>
    </source>
</evidence>
<dbReference type="Proteomes" id="UP000292927">
    <property type="component" value="Unassembled WGS sequence"/>
</dbReference>
<evidence type="ECO:0000313" key="3">
    <source>
        <dbReference type="Proteomes" id="UP000292927"/>
    </source>
</evidence>
<dbReference type="AlphaFoldDB" id="A0A4V2F7R2"/>
<keyword evidence="1" id="KW-0812">Transmembrane</keyword>
<name>A0A4V2F7R2_9FIRM</name>
<accession>A0A4V2F7R2</accession>
<feature type="transmembrane region" description="Helical" evidence="1">
    <location>
        <begin position="43"/>
        <end position="61"/>
    </location>
</feature>
<protein>
    <submittedName>
        <fullName evidence="2">Uncharacterized protein</fullName>
    </submittedName>
</protein>
<evidence type="ECO:0000313" key="2">
    <source>
        <dbReference type="EMBL" id="RZT00710.1"/>
    </source>
</evidence>
<dbReference type="EMBL" id="SGXF01000003">
    <property type="protein sequence ID" value="RZT00710.1"/>
    <property type="molecule type" value="Genomic_DNA"/>
</dbReference>
<keyword evidence="1" id="KW-1133">Transmembrane helix</keyword>
<comment type="caution">
    <text evidence="2">The sequence shown here is derived from an EMBL/GenBank/DDBJ whole genome shotgun (WGS) entry which is preliminary data.</text>
</comment>
<organism evidence="2 3">
    <name type="scientific">Cuneatibacter caecimuris</name>
    <dbReference type="NCBI Taxonomy" id="1796618"/>
    <lineage>
        <taxon>Bacteria</taxon>
        <taxon>Bacillati</taxon>
        <taxon>Bacillota</taxon>
        <taxon>Clostridia</taxon>
        <taxon>Lachnospirales</taxon>
        <taxon>Lachnospiraceae</taxon>
        <taxon>Cuneatibacter</taxon>
    </lineage>
</organism>
<gene>
    <name evidence="2" type="ORF">EV209_2035</name>
</gene>
<dbReference type="RefSeq" id="WP_130435305.1">
    <property type="nucleotide sequence ID" value="NZ_SGXF01000003.1"/>
</dbReference>
<reference evidence="2 3" key="1">
    <citation type="submission" date="2019-02" db="EMBL/GenBank/DDBJ databases">
        <title>Genomic Encyclopedia of Type Strains, Phase IV (KMG-IV): sequencing the most valuable type-strain genomes for metagenomic binning, comparative biology and taxonomic classification.</title>
        <authorList>
            <person name="Goeker M."/>
        </authorList>
    </citation>
    <scope>NUCLEOTIDE SEQUENCE [LARGE SCALE GENOMIC DNA]</scope>
    <source>
        <strain evidence="2 3">DSM 29486</strain>
    </source>
</reference>